<evidence type="ECO:0000313" key="2">
    <source>
        <dbReference type="Proteomes" id="UP000605992"/>
    </source>
</evidence>
<dbReference type="Proteomes" id="UP000605992">
    <property type="component" value="Unassembled WGS sequence"/>
</dbReference>
<dbReference type="EMBL" id="BOOR01000007">
    <property type="protein sequence ID" value="GII52772.1"/>
    <property type="molecule type" value="Genomic_DNA"/>
</dbReference>
<proteinExistence type="predicted"/>
<dbReference type="AlphaFoldDB" id="A0A8J3UWM2"/>
<organism evidence="1 2">
    <name type="scientific">Planotetraspora thailandica</name>
    <dbReference type="NCBI Taxonomy" id="487172"/>
    <lineage>
        <taxon>Bacteria</taxon>
        <taxon>Bacillati</taxon>
        <taxon>Actinomycetota</taxon>
        <taxon>Actinomycetes</taxon>
        <taxon>Streptosporangiales</taxon>
        <taxon>Streptosporangiaceae</taxon>
        <taxon>Planotetraspora</taxon>
    </lineage>
</organism>
<keyword evidence="2" id="KW-1185">Reference proteome</keyword>
<reference evidence="1" key="1">
    <citation type="submission" date="2021-01" db="EMBL/GenBank/DDBJ databases">
        <title>Whole genome shotgun sequence of Planotetraspora thailandica NBRC 104271.</title>
        <authorList>
            <person name="Komaki H."/>
            <person name="Tamura T."/>
        </authorList>
    </citation>
    <scope>NUCLEOTIDE SEQUENCE</scope>
    <source>
        <strain evidence="1">NBRC 104271</strain>
    </source>
</reference>
<protein>
    <submittedName>
        <fullName evidence="1">Uncharacterized protein</fullName>
    </submittedName>
</protein>
<comment type="caution">
    <text evidence="1">The sequence shown here is derived from an EMBL/GenBank/DDBJ whole genome shotgun (WGS) entry which is preliminary data.</text>
</comment>
<accession>A0A8J3UWM2</accession>
<evidence type="ECO:0000313" key="1">
    <source>
        <dbReference type="EMBL" id="GII52772.1"/>
    </source>
</evidence>
<name>A0A8J3UWM2_9ACTN</name>
<gene>
    <name evidence="1" type="ORF">Pth03_11610</name>
</gene>
<sequence>MDLAACSTVNDIAGQHGQTVHVVVTCTNRKRGVAPEHLRVRSLGTGSVDVRCEEWVQRLSAASAARPASDMYAGEHWLIARGLAEIAGEDATLWVCSAGYGLIRVDARIAPYAATFAAGHEDSVAPDMAGARRWWEQLAAWDGLQAGQPRSFTALARRDPDAAIVAVLSEPYLRACATDLRDAAKALTSEDSLSIIGPGGRSSEVDEFVIPVTAALTPVLGGSLLSLNARAAAHVLEAGRASGEPVSRSMLAKLMADATAGAPQTAPKAPGIRMADEEVRAFIRKHLVYGPTSATALLRELRRSGRSCEQARFRELFLAEARSGGWR</sequence>